<dbReference type="AlphaFoldDB" id="A0A5A8CHQ7"/>
<dbReference type="OrthoDB" id="63533at2759"/>
<dbReference type="Pfam" id="PF00071">
    <property type="entry name" value="Ras"/>
    <property type="match status" value="1"/>
</dbReference>
<dbReference type="PROSITE" id="PS51419">
    <property type="entry name" value="RAB"/>
    <property type="match status" value="1"/>
</dbReference>
<dbReference type="GO" id="GO:0005525">
    <property type="term" value="F:GTP binding"/>
    <property type="evidence" value="ECO:0007669"/>
    <property type="project" value="InterPro"/>
</dbReference>
<evidence type="ECO:0000256" key="1">
    <source>
        <dbReference type="ARBA" id="ARBA00022741"/>
    </source>
</evidence>
<dbReference type="SMART" id="SM00173">
    <property type="entry name" value="RAS"/>
    <property type="match status" value="1"/>
</dbReference>
<organism evidence="3 8">
    <name type="scientific">Cafeteria roenbergensis</name>
    <name type="common">Marine flagellate</name>
    <dbReference type="NCBI Taxonomy" id="33653"/>
    <lineage>
        <taxon>Eukaryota</taxon>
        <taxon>Sar</taxon>
        <taxon>Stramenopiles</taxon>
        <taxon>Bigyra</taxon>
        <taxon>Opalozoa</taxon>
        <taxon>Bicosoecida</taxon>
        <taxon>Cafeteriaceae</taxon>
        <taxon>Cafeteria</taxon>
    </lineage>
</organism>
<dbReference type="OMA" id="CYCENKF"/>
<feature type="region of interest" description="Disordered" evidence="2">
    <location>
        <begin position="180"/>
        <end position="206"/>
    </location>
</feature>
<dbReference type="Proteomes" id="UP000325113">
    <property type="component" value="Unassembled WGS sequence"/>
</dbReference>
<dbReference type="PROSITE" id="PS51421">
    <property type="entry name" value="RAS"/>
    <property type="match status" value="1"/>
</dbReference>
<name>A0A5A8CHQ7_CAFRO</name>
<evidence type="ECO:0000313" key="10">
    <source>
        <dbReference type="Proteomes" id="UP000325113"/>
    </source>
</evidence>
<evidence type="ECO:0008006" key="11">
    <source>
        <dbReference type="Google" id="ProtNLM"/>
    </source>
</evidence>
<dbReference type="EMBL" id="VLTM01000004">
    <property type="protein sequence ID" value="KAA0167812.1"/>
    <property type="molecule type" value="Genomic_DNA"/>
</dbReference>
<accession>A0A5A8CHQ7</accession>
<dbReference type="PANTHER" id="PTHR47978">
    <property type="match status" value="1"/>
</dbReference>
<evidence type="ECO:0000313" key="5">
    <source>
        <dbReference type="EMBL" id="KAA0171645.1"/>
    </source>
</evidence>
<dbReference type="SMART" id="SM00175">
    <property type="entry name" value="RAB"/>
    <property type="match status" value="1"/>
</dbReference>
<dbReference type="SMART" id="SM00176">
    <property type="entry name" value="RAN"/>
    <property type="match status" value="1"/>
</dbReference>
<dbReference type="Proteomes" id="UP000323011">
    <property type="component" value="Unassembled WGS sequence"/>
</dbReference>
<dbReference type="InterPro" id="IPR001806">
    <property type="entry name" value="Small_GTPase"/>
</dbReference>
<dbReference type="SUPFAM" id="SSF52540">
    <property type="entry name" value="P-loop containing nucleoside triphosphate hydrolases"/>
    <property type="match status" value="1"/>
</dbReference>
<keyword evidence="8" id="KW-1185">Reference proteome</keyword>
<sequence>MAAAASASFKLVLLGEGRVGKTSIVLKFVRGAFDDKQVTSSDASCLERTVSVGGSTYKLNIWDTAGQERFHALTPLYYRDADGALLVYDITDVKSFERVKHWVTELRRMASPSIQLVICGNKADLERSRKVDNAAAAAYAKEMGASHFLTSAKMGDGLKEAFADLTKRIAAIKGAGESAAAAAPGGRRGRRGESATGPAARAKRSSRFVVVDDDAAEPAKRSGGCC</sequence>
<dbReference type="Gene3D" id="3.40.50.300">
    <property type="entry name" value="P-loop containing nucleotide triphosphate hydrolases"/>
    <property type="match status" value="1"/>
</dbReference>
<dbReference type="InterPro" id="IPR005225">
    <property type="entry name" value="Small_GTP-bd"/>
</dbReference>
<dbReference type="PROSITE" id="PS51420">
    <property type="entry name" value="RHO"/>
    <property type="match status" value="1"/>
</dbReference>
<dbReference type="InterPro" id="IPR027417">
    <property type="entry name" value="P-loop_NTPase"/>
</dbReference>
<evidence type="ECO:0000313" key="3">
    <source>
        <dbReference type="EMBL" id="KAA0152368.1"/>
    </source>
</evidence>
<evidence type="ECO:0000313" key="6">
    <source>
        <dbReference type="EMBL" id="KAA0176838.1"/>
    </source>
</evidence>
<keyword evidence="1" id="KW-0547">Nucleotide-binding</keyword>
<protein>
    <recommendedName>
        <fullName evidence="11">Ras-related protein Rab-21</fullName>
    </recommendedName>
</protein>
<comment type="caution">
    <text evidence="3">The sequence shown here is derived from an EMBL/GenBank/DDBJ whole genome shotgun (WGS) entry which is preliminary data.</text>
</comment>
<evidence type="ECO:0000256" key="2">
    <source>
        <dbReference type="SAM" id="MobiDB-lite"/>
    </source>
</evidence>
<proteinExistence type="predicted"/>
<evidence type="ECO:0000313" key="9">
    <source>
        <dbReference type="Proteomes" id="UP000324907"/>
    </source>
</evidence>
<dbReference type="SMART" id="SM00174">
    <property type="entry name" value="RHO"/>
    <property type="match status" value="1"/>
</dbReference>
<dbReference type="Proteomes" id="UP000324907">
    <property type="component" value="Unassembled WGS sequence"/>
</dbReference>
<dbReference type="EMBL" id="VLTL01000005">
    <property type="protein sequence ID" value="KAA0171645.1"/>
    <property type="molecule type" value="Genomic_DNA"/>
</dbReference>
<dbReference type="PRINTS" id="PR00449">
    <property type="entry name" value="RASTRNSFRMNG"/>
</dbReference>
<evidence type="ECO:0000313" key="8">
    <source>
        <dbReference type="Proteomes" id="UP000323011"/>
    </source>
</evidence>
<gene>
    <name evidence="6" type="ORF">FNF27_01660</name>
    <name evidence="5" type="ORF">FNF28_00578</name>
    <name evidence="3" type="ORF">FNF29_03934</name>
    <name evidence="4" type="ORF">FNF31_00747</name>
</gene>
<dbReference type="NCBIfam" id="TIGR00231">
    <property type="entry name" value="small_GTP"/>
    <property type="match status" value="1"/>
</dbReference>
<dbReference type="GO" id="GO:0003924">
    <property type="term" value="F:GTPase activity"/>
    <property type="evidence" value="ECO:0007669"/>
    <property type="project" value="InterPro"/>
</dbReference>
<dbReference type="EMBL" id="VLTN01000021">
    <property type="protein sequence ID" value="KAA0152368.1"/>
    <property type="molecule type" value="Genomic_DNA"/>
</dbReference>
<dbReference type="Proteomes" id="UP000322899">
    <property type="component" value="Unassembled WGS sequence"/>
</dbReference>
<dbReference type="FunFam" id="3.40.50.300:FF:000808">
    <property type="entry name" value="Small GTP-binding protein, putative"/>
    <property type="match status" value="1"/>
</dbReference>
<evidence type="ECO:0000313" key="7">
    <source>
        <dbReference type="Proteomes" id="UP000322899"/>
    </source>
</evidence>
<evidence type="ECO:0000313" key="4">
    <source>
        <dbReference type="EMBL" id="KAA0167812.1"/>
    </source>
</evidence>
<reference evidence="7 8" key="1">
    <citation type="submission" date="2019-07" db="EMBL/GenBank/DDBJ databases">
        <title>Genomes of Cafeteria roenbergensis.</title>
        <authorList>
            <person name="Fischer M.G."/>
            <person name="Hackl T."/>
            <person name="Roman M."/>
        </authorList>
    </citation>
    <scope>NUCLEOTIDE SEQUENCE [LARGE SCALE GENOMIC DNA]</scope>
    <source>
        <strain evidence="3 8">BVI</strain>
        <strain evidence="4 10">Cflag</strain>
        <strain evidence="6 7">E4-10P</strain>
        <strain evidence="5 9">RCC970-E3</strain>
    </source>
</reference>
<dbReference type="EMBL" id="VLTO01000006">
    <property type="protein sequence ID" value="KAA0176838.1"/>
    <property type="molecule type" value="Genomic_DNA"/>
</dbReference>